<dbReference type="GO" id="GO:0000166">
    <property type="term" value="F:nucleotide binding"/>
    <property type="evidence" value="ECO:0007669"/>
    <property type="project" value="UniProtKB-KW"/>
</dbReference>
<comment type="cofactor">
    <cofactor evidence="9">
        <name>Mg(2+)</name>
        <dbReference type="ChEBI" id="CHEBI:18420"/>
    </cofactor>
    <text evidence="9">Binds 2 Mg(2+) per subunit.</text>
</comment>
<evidence type="ECO:0000256" key="7">
    <source>
        <dbReference type="ARBA" id="ARBA00030248"/>
    </source>
</evidence>
<dbReference type="Pfam" id="PF03431">
    <property type="entry name" value="RNA_replicase_B"/>
    <property type="match status" value="1"/>
</dbReference>
<protein>
    <recommendedName>
        <fullName evidence="1">RNA-directed RNA polymerase</fullName>
        <ecNumber evidence="1">2.7.7.48</ecNumber>
    </recommendedName>
    <alternativeName>
        <fullName evidence="7">RNA replicase beta chain</fullName>
    </alternativeName>
</protein>
<dbReference type="PROSITE" id="PS50522">
    <property type="entry name" value="RDRP_PHAGE"/>
    <property type="match status" value="1"/>
</dbReference>
<evidence type="ECO:0000256" key="9">
    <source>
        <dbReference type="PIRSR" id="PIRSR605093-1"/>
    </source>
</evidence>
<dbReference type="GO" id="GO:0003968">
    <property type="term" value="F:RNA-directed RNA polymerase activity"/>
    <property type="evidence" value="ECO:0007669"/>
    <property type="project" value="UniProtKB-KW"/>
</dbReference>
<dbReference type="GO" id="GO:0046872">
    <property type="term" value="F:metal ion binding"/>
    <property type="evidence" value="ECO:0007669"/>
    <property type="project" value="UniProtKB-KW"/>
</dbReference>
<evidence type="ECO:0000256" key="5">
    <source>
        <dbReference type="ARBA" id="ARBA00022741"/>
    </source>
</evidence>
<comment type="catalytic activity">
    <reaction evidence="8">
        <text>RNA(n) + a ribonucleoside 5'-triphosphate = RNA(n+1) + diphosphate</text>
        <dbReference type="Rhea" id="RHEA:21248"/>
        <dbReference type="Rhea" id="RHEA-COMP:14527"/>
        <dbReference type="Rhea" id="RHEA-COMP:17342"/>
        <dbReference type="ChEBI" id="CHEBI:33019"/>
        <dbReference type="ChEBI" id="CHEBI:61557"/>
        <dbReference type="ChEBI" id="CHEBI:140395"/>
        <dbReference type="EC" id="2.7.7.48"/>
    </reaction>
</comment>
<dbReference type="EMBL" id="MN033400">
    <property type="protein sequence ID" value="QDH87480.1"/>
    <property type="molecule type" value="Genomic_RNA"/>
</dbReference>
<feature type="binding site" evidence="9">
    <location>
        <position position="411"/>
    </location>
    <ligand>
        <name>Mg(2+)</name>
        <dbReference type="ChEBI" id="CHEBI:18420"/>
        <label>2</label>
    </ligand>
</feature>
<dbReference type="GO" id="GO:0039694">
    <property type="term" value="P:viral RNA genome replication"/>
    <property type="evidence" value="ECO:0007669"/>
    <property type="project" value="InterPro"/>
</dbReference>
<gene>
    <name evidence="11" type="ORF">H4Rhizo43484_000001</name>
</gene>
<evidence type="ECO:0000256" key="2">
    <source>
        <dbReference type="ARBA" id="ARBA00022484"/>
    </source>
</evidence>
<keyword evidence="3" id="KW-0808">Transferase</keyword>
<dbReference type="InterPro" id="IPR005093">
    <property type="entry name" value="RNArep_beta"/>
</dbReference>
<keyword evidence="5" id="KW-0547">Nucleotide-binding</keyword>
<keyword evidence="2 11" id="KW-0696">RNA-directed RNA polymerase</keyword>
<keyword evidence="9" id="KW-0479">Metal-binding</keyword>
<evidence type="ECO:0000256" key="3">
    <source>
        <dbReference type="ARBA" id="ARBA00022679"/>
    </source>
</evidence>
<sequence>MKSLLLLWQKLADESASRCSTSATLDCKTVKCRVEHEGLSFLTITLPDFGKDFQKSLDQRKVDRHLFAGFQRKGELPRFLGGFLDRVFSRDSGRLLEDPCIDAILAVRQLTLMYGKMLLPSSDARLRSAMRGFVECEQDVRLADSQRTEMQRINFRRVSAMLYASIFSDVDRKIYYQEVVPKHGPGSTADRRYGNQKWNQNTWTARLEEIFPAGEFLLPNWRYYDQLDEVDILEPGSELPVRVVDVPKTLKTPRIIGIEPTAMQYMQQAIRTEFYESIERSDYLSKIIGFTDQTPNQRMAEEGSREGTLATLDLSEASDRVSNQLVRDLFSQWPHLHKAVDATRSRKANVLGEGVIRLAKFATMGSALTFPIEAMVFTTLIFMGIEQELKRPLTPKDVKRLSDQVRVYGDDIVCPVDYVYPVVSMLESFGIRVNGSKSYWSGKFRESCGKEYYDGHDVSIVKVRRELPTRRQDAREVISMISLRNQLYFAGYWQTCRWLDDRIRELINHFPDVLPSSPIQGRHTFLGYQTDKMCTKLHRPLVRGYVVKSDIPENSLDGVGALTKWLYKRSDLPFADENHLLRSGRPAAVNLQLRYATPY</sequence>
<dbReference type="EC" id="2.7.7.48" evidence="1"/>
<evidence type="ECO:0000256" key="1">
    <source>
        <dbReference type="ARBA" id="ARBA00012494"/>
    </source>
</evidence>
<proteinExistence type="predicted"/>
<dbReference type="InterPro" id="IPR007096">
    <property type="entry name" value="RNA-dir_Rpol_cat_phage"/>
</dbReference>
<evidence type="ECO:0000313" key="11">
    <source>
        <dbReference type="EMBL" id="QDH87480.1"/>
    </source>
</evidence>
<name>A0A514D1J4_9VIRU</name>
<evidence type="ECO:0000259" key="10">
    <source>
        <dbReference type="PROSITE" id="PS50522"/>
    </source>
</evidence>
<feature type="binding site" evidence="9">
    <location>
        <position position="313"/>
    </location>
    <ligand>
        <name>Mg(2+)</name>
        <dbReference type="ChEBI" id="CHEBI:18420"/>
        <label>2</label>
    </ligand>
</feature>
<evidence type="ECO:0000256" key="4">
    <source>
        <dbReference type="ARBA" id="ARBA00022695"/>
    </source>
</evidence>
<keyword evidence="6" id="KW-0693">Viral RNA replication</keyword>
<feature type="domain" description="RdRp catalytic" evidence="10">
    <location>
        <begin position="298"/>
        <end position="442"/>
    </location>
</feature>
<accession>A0A514D1J4</accession>
<keyword evidence="9" id="KW-0460">Magnesium</keyword>
<reference evidence="11" key="1">
    <citation type="submission" date="2019-05" db="EMBL/GenBank/DDBJ databases">
        <title>Metatranscriptomic reconstruction reveals RNA viruses with the potential to shape carbon cycling in soil.</title>
        <authorList>
            <person name="Starr E.P."/>
            <person name="Nuccio E."/>
            <person name="Pett-Ridge J."/>
            <person name="Banfield J.F."/>
            <person name="Firestone M.K."/>
        </authorList>
    </citation>
    <scope>NUCLEOTIDE SEQUENCE</scope>
    <source>
        <strain evidence="11">H4_Rhizo_43_scaffold_484</strain>
    </source>
</reference>
<evidence type="ECO:0000256" key="6">
    <source>
        <dbReference type="ARBA" id="ARBA00022953"/>
    </source>
</evidence>
<evidence type="ECO:0000256" key="8">
    <source>
        <dbReference type="ARBA" id="ARBA00048744"/>
    </source>
</evidence>
<keyword evidence="4" id="KW-0548">Nucleotidyltransferase</keyword>
<organism evidence="11">
    <name type="scientific">Leviviridae sp</name>
    <dbReference type="NCBI Taxonomy" id="2027243"/>
    <lineage>
        <taxon>Viruses</taxon>
        <taxon>Riboviria</taxon>
        <taxon>Orthornavirae</taxon>
        <taxon>Lenarviricota</taxon>
        <taxon>Leviviricetes</taxon>
        <taxon>Norzivirales</taxon>
        <taxon>Fiersviridae</taxon>
    </lineage>
</organism>
<feature type="binding site" evidence="9">
    <location>
        <position position="410"/>
    </location>
    <ligand>
        <name>Mg(2+)</name>
        <dbReference type="ChEBI" id="CHEBI:18420"/>
        <label>2</label>
    </ligand>
</feature>